<keyword evidence="2" id="KW-1185">Reference proteome</keyword>
<dbReference type="OrthoDB" id="4579997at2759"/>
<dbReference type="Proteomes" id="UP000283895">
    <property type="component" value="Unassembled WGS sequence"/>
</dbReference>
<organism evidence="1 2">
    <name type="scientific">Cytospora schulzeri</name>
    <dbReference type="NCBI Taxonomy" id="448051"/>
    <lineage>
        <taxon>Eukaryota</taxon>
        <taxon>Fungi</taxon>
        <taxon>Dikarya</taxon>
        <taxon>Ascomycota</taxon>
        <taxon>Pezizomycotina</taxon>
        <taxon>Sordariomycetes</taxon>
        <taxon>Sordariomycetidae</taxon>
        <taxon>Diaporthales</taxon>
        <taxon>Cytosporaceae</taxon>
        <taxon>Cytospora</taxon>
    </lineage>
</organism>
<name>A0A423VC51_9PEZI</name>
<evidence type="ECO:0000313" key="2">
    <source>
        <dbReference type="Proteomes" id="UP000283895"/>
    </source>
</evidence>
<protein>
    <submittedName>
        <fullName evidence="1">Uncharacterized protein</fullName>
    </submittedName>
</protein>
<accession>A0A423VC51</accession>
<gene>
    <name evidence="1" type="ORF">VMCG_10365</name>
</gene>
<dbReference type="EMBL" id="LKEA01000078">
    <property type="protein sequence ID" value="ROV88543.1"/>
    <property type="molecule type" value="Genomic_DNA"/>
</dbReference>
<proteinExistence type="predicted"/>
<sequence>MAALESLMVELYIHTVDQWGDRAELDRIQTEAVRLAAGTCPNLCYVKMEMCHGEKPTWQRDLNKPMYPAIVGFSRSWAIVRKTVHRSGLPKAVLLDAKEDEVHCPESLC</sequence>
<reference evidence="1 2" key="1">
    <citation type="submission" date="2015-09" db="EMBL/GenBank/DDBJ databases">
        <title>Host preference determinants of Valsa canker pathogens revealed by comparative genomics.</title>
        <authorList>
            <person name="Yin Z."/>
            <person name="Huang L."/>
        </authorList>
    </citation>
    <scope>NUCLEOTIDE SEQUENCE [LARGE SCALE GENOMIC DNA]</scope>
    <source>
        <strain evidence="1 2">03-1</strain>
    </source>
</reference>
<evidence type="ECO:0000313" key="1">
    <source>
        <dbReference type="EMBL" id="ROV88543.1"/>
    </source>
</evidence>
<comment type="caution">
    <text evidence="1">The sequence shown here is derived from an EMBL/GenBank/DDBJ whole genome shotgun (WGS) entry which is preliminary data.</text>
</comment>
<dbReference type="AlphaFoldDB" id="A0A423VC51"/>